<feature type="chain" id="PRO_5045355514" evidence="5">
    <location>
        <begin position="21"/>
        <end position="386"/>
    </location>
</feature>
<comment type="subcellular location">
    <subcellularLocation>
        <location evidence="1">Cell envelope</location>
    </subcellularLocation>
</comment>
<evidence type="ECO:0000256" key="5">
    <source>
        <dbReference type="SAM" id="SignalP"/>
    </source>
</evidence>
<accession>A0ABQ6GCD8</accession>
<keyword evidence="3 5" id="KW-0732">Signal</keyword>
<dbReference type="InterPro" id="IPR018976">
    <property type="entry name" value="Imelysin-like"/>
</dbReference>
<proteinExistence type="inferred from homology"/>
<dbReference type="Proteomes" id="UP001157114">
    <property type="component" value="Unassembled WGS sequence"/>
</dbReference>
<evidence type="ECO:0000259" key="6">
    <source>
        <dbReference type="Pfam" id="PF09375"/>
    </source>
</evidence>
<dbReference type="NCBIfam" id="NF041757">
    <property type="entry name" value="EfeO"/>
    <property type="match status" value="1"/>
</dbReference>
<feature type="region of interest" description="Disordered" evidence="4">
    <location>
        <begin position="22"/>
        <end position="42"/>
    </location>
</feature>
<comment type="caution">
    <text evidence="7">The sequence shown here is derived from an EMBL/GenBank/DDBJ whole genome shotgun (WGS) entry which is preliminary data.</text>
</comment>
<keyword evidence="8" id="KW-1185">Reference proteome</keyword>
<dbReference type="PANTHER" id="PTHR39192">
    <property type="entry name" value="IRON UPTAKE SYSTEM COMPONENT EFEO"/>
    <property type="match status" value="1"/>
</dbReference>
<dbReference type="PROSITE" id="PS51257">
    <property type="entry name" value="PROKAR_LIPOPROTEIN"/>
    <property type="match status" value="1"/>
</dbReference>
<reference evidence="7 8" key="1">
    <citation type="submission" date="2023-03" db="EMBL/GenBank/DDBJ databases">
        <title>Draft genome sequence of the bacteria which degrade cell wall of Tricholomamatutake.</title>
        <authorList>
            <person name="Konishi Y."/>
            <person name="Fukuta Y."/>
            <person name="Shirasaka N."/>
        </authorList>
    </citation>
    <scope>NUCLEOTIDE SEQUENCE [LARGE SCALE GENOMIC DNA]</scope>
    <source>
        <strain evidence="8">mu1</strain>
    </source>
</reference>
<evidence type="ECO:0000313" key="7">
    <source>
        <dbReference type="EMBL" id="GLX66933.1"/>
    </source>
</evidence>
<keyword evidence="7" id="KW-0449">Lipoprotein</keyword>
<dbReference type="EMBL" id="BSSQ01000005">
    <property type="protein sequence ID" value="GLX66933.1"/>
    <property type="molecule type" value="Genomic_DNA"/>
</dbReference>
<dbReference type="InterPro" id="IPR034981">
    <property type="entry name" value="Imelysin-like_EfeO/Algp7"/>
</dbReference>
<dbReference type="RefSeq" id="WP_284237649.1">
    <property type="nucleotide sequence ID" value="NZ_BSSQ01000005.1"/>
</dbReference>
<name>A0ABQ6GCD8_9BACL</name>
<feature type="domain" description="Imelysin-like" evidence="6">
    <location>
        <begin position="152"/>
        <end position="359"/>
    </location>
</feature>
<evidence type="ECO:0000256" key="3">
    <source>
        <dbReference type="ARBA" id="ARBA00022729"/>
    </source>
</evidence>
<dbReference type="InterPro" id="IPR050894">
    <property type="entry name" value="EfeM/EfeO_iron_uptake"/>
</dbReference>
<dbReference type="CDD" id="cd14656">
    <property type="entry name" value="Imelysin-like_EfeO"/>
    <property type="match status" value="1"/>
</dbReference>
<dbReference type="PANTHER" id="PTHR39192:SF1">
    <property type="entry name" value="IRON UPTAKE SYSTEM COMPONENT EFEO"/>
    <property type="match status" value="1"/>
</dbReference>
<gene>
    <name evidence="7" type="ORF">MU1_12770</name>
</gene>
<dbReference type="Pfam" id="PF09375">
    <property type="entry name" value="Peptidase_M75"/>
    <property type="match status" value="1"/>
</dbReference>
<evidence type="ECO:0000256" key="4">
    <source>
        <dbReference type="SAM" id="MobiDB-lite"/>
    </source>
</evidence>
<dbReference type="InterPro" id="IPR053377">
    <property type="entry name" value="Iron_uptake_EfeM/EfeO"/>
</dbReference>
<comment type="similarity">
    <text evidence="2">Belongs to the EfeM/EfeO family.</text>
</comment>
<evidence type="ECO:0000256" key="2">
    <source>
        <dbReference type="ARBA" id="ARBA00005989"/>
    </source>
</evidence>
<dbReference type="InterPro" id="IPR038352">
    <property type="entry name" value="Imelysin_sf"/>
</dbReference>
<protein>
    <submittedName>
        <fullName evidence="7">Efem/EfeO family lipoprotein</fullName>
    </submittedName>
</protein>
<evidence type="ECO:0000313" key="8">
    <source>
        <dbReference type="Proteomes" id="UP001157114"/>
    </source>
</evidence>
<organism evidence="7 8">
    <name type="scientific">Paenibacillus glycanilyticus</name>
    <dbReference type="NCBI Taxonomy" id="126569"/>
    <lineage>
        <taxon>Bacteria</taxon>
        <taxon>Bacillati</taxon>
        <taxon>Bacillota</taxon>
        <taxon>Bacilli</taxon>
        <taxon>Bacillales</taxon>
        <taxon>Paenibacillaceae</taxon>
        <taxon>Paenibacillus</taxon>
    </lineage>
</organism>
<sequence>MKKSITLSALVVATALTLSACGNNDTAKPENTEQSQAPAKDHNAIQEGTAKLQGLTTQLQDAITKQDTELVKSLGKSINDAWLSYENAVRQTYPLEYTDVEKYEMPIFSASAYDKIDFNVLTDTASKLQDALTALLNAKESSGESSEILTKAVANYKLYVEEQTDNLTKQTALFADAVKSGDVERAKQEYAKARVFYEEIEPIAESFGELDPKIDARIGDVEDVSAWTGFHRIEKALWEDHSLEGMSQVADQLVIDTKALQEQAKSYELDPKLVVAGAMELLNEAATSKITGEEEIYSHLDLVDFAANVNGSKTVYLSIIPALNEKNPELGNQLDQSFQQLEGTLRTHQTNGQYIAYDKLSTEEIRVISDQLSELSNLMSQTASIL</sequence>
<evidence type="ECO:0000256" key="1">
    <source>
        <dbReference type="ARBA" id="ARBA00004196"/>
    </source>
</evidence>
<dbReference type="Gene3D" id="1.20.1420.20">
    <property type="entry name" value="M75 peptidase, HXXE motif"/>
    <property type="match status" value="1"/>
</dbReference>
<feature type="signal peptide" evidence="5">
    <location>
        <begin position="1"/>
        <end position="20"/>
    </location>
</feature>